<keyword evidence="1" id="KW-0732">Signal</keyword>
<keyword evidence="3" id="KW-1185">Reference proteome</keyword>
<evidence type="ECO:0000256" key="1">
    <source>
        <dbReference type="SAM" id="SignalP"/>
    </source>
</evidence>
<evidence type="ECO:0000313" key="3">
    <source>
        <dbReference type="Proteomes" id="UP000297792"/>
    </source>
</evidence>
<evidence type="ECO:0000313" key="2">
    <source>
        <dbReference type="EMBL" id="TGB41636.1"/>
    </source>
</evidence>
<dbReference type="EMBL" id="RWKA01000008">
    <property type="protein sequence ID" value="TGB41636.1"/>
    <property type="molecule type" value="Genomic_DNA"/>
</dbReference>
<dbReference type="Proteomes" id="UP000297792">
    <property type="component" value="Unassembled WGS sequence"/>
</dbReference>
<dbReference type="PROSITE" id="PS51257">
    <property type="entry name" value="PROKAR_LIPOPROTEIN"/>
    <property type="match status" value="1"/>
</dbReference>
<dbReference type="RefSeq" id="WP_135360463.1">
    <property type="nucleotide sequence ID" value="NZ_JBLVUM010000002.1"/>
</dbReference>
<comment type="caution">
    <text evidence="2">The sequence shown here is derived from an EMBL/GenBank/DDBJ whole genome shotgun (WGS) entry which is preliminary data.</text>
</comment>
<protein>
    <submittedName>
        <fullName evidence="2">Uncharacterized protein</fullName>
    </submittedName>
</protein>
<accession>A0A4Z0HNL6</accession>
<feature type="signal peptide" evidence="1">
    <location>
        <begin position="1"/>
        <end position="22"/>
    </location>
</feature>
<organism evidence="2 3">
    <name type="scientific">Mycolicibacterium peregrinum</name>
    <name type="common">Mycobacterium peregrinum</name>
    <dbReference type="NCBI Taxonomy" id="43304"/>
    <lineage>
        <taxon>Bacteria</taxon>
        <taxon>Bacillati</taxon>
        <taxon>Actinomycetota</taxon>
        <taxon>Actinomycetes</taxon>
        <taxon>Mycobacteriales</taxon>
        <taxon>Mycobacteriaceae</taxon>
        <taxon>Mycolicibacterium</taxon>
    </lineage>
</organism>
<gene>
    <name evidence="2" type="ORF">EJD98_16255</name>
</gene>
<name>A0A4Z0HNL6_MYCPR</name>
<feature type="chain" id="PRO_5039388123" evidence="1">
    <location>
        <begin position="23"/>
        <end position="144"/>
    </location>
</feature>
<reference evidence="2 3" key="1">
    <citation type="submission" date="2018-12" db="EMBL/GenBank/DDBJ databases">
        <title>Draft genome sequences of Mycolicibacterium peregrinum isolated from a pig with lymphadenitis and from soil on the same Japanese pig farm.</title>
        <authorList>
            <person name="Komatsu T."/>
            <person name="Ohya K."/>
            <person name="Sawai K."/>
            <person name="Odoi J.O."/>
            <person name="Otsu K."/>
            <person name="Ota A."/>
            <person name="Ito T."/>
            <person name="Kawai M."/>
            <person name="Maruyama F."/>
        </authorList>
    </citation>
    <scope>NUCLEOTIDE SEQUENCE [LARGE SCALE GENOMIC DNA]</scope>
    <source>
        <strain evidence="2 3">138</strain>
    </source>
</reference>
<dbReference type="AlphaFoldDB" id="A0A4Z0HNL6"/>
<sequence length="144" mass="15471">MIRQLAITALVACLLAGCGLFGSPSPHDDRFARPDHPKDSPSGQYAVAVDMGPNQNGVDTWVAVIRDNATGAEVFRDSYAYSSRHGVGITWLSSTDQLWLLSSDVGTAHVDRKPDGTWIKTGIHPETLGDIPEEIKAVGGRTSR</sequence>
<proteinExistence type="predicted"/>